<organism evidence="4">
    <name type="scientific">marine sediment metagenome</name>
    <dbReference type="NCBI Taxonomy" id="412755"/>
    <lineage>
        <taxon>unclassified sequences</taxon>
        <taxon>metagenomes</taxon>
        <taxon>ecological metagenomes</taxon>
    </lineage>
</organism>
<evidence type="ECO:0000313" key="4">
    <source>
        <dbReference type="EMBL" id="GAI77193.1"/>
    </source>
</evidence>
<dbReference type="Gene3D" id="3.40.50.12780">
    <property type="entry name" value="N-terminal domain of ligase-like"/>
    <property type="match status" value="1"/>
</dbReference>
<dbReference type="SUPFAM" id="SSF56801">
    <property type="entry name" value="Acetyl-CoA synthetase-like"/>
    <property type="match status" value="1"/>
</dbReference>
<accession>X1R9G1</accession>
<dbReference type="InterPro" id="IPR042099">
    <property type="entry name" value="ANL_N_sf"/>
</dbReference>
<keyword evidence="2" id="KW-0436">Ligase</keyword>
<comment type="similarity">
    <text evidence="1">Belongs to the ATP-dependent AMP-binding enzyme family.</text>
</comment>
<dbReference type="EMBL" id="BARW01010514">
    <property type="protein sequence ID" value="GAI77193.1"/>
    <property type="molecule type" value="Genomic_DNA"/>
</dbReference>
<protein>
    <recommendedName>
        <fullName evidence="3">AMP-binding enzyme C-terminal domain-containing protein</fullName>
    </recommendedName>
</protein>
<dbReference type="Pfam" id="PF13193">
    <property type="entry name" value="AMP-binding_C"/>
    <property type="match status" value="1"/>
</dbReference>
<dbReference type="InterPro" id="IPR045851">
    <property type="entry name" value="AMP-bd_C_sf"/>
</dbReference>
<sequence length="145" mass="16493">MKGYWGKGLESVNVFTPDGWLKTGDLGKADDEDYYFLVDRLKDIINSGGLKIYPREVEEVLFKHPAIIVAAVIPIPDEYFGEVPKAFIVAKEGYDLTAKEVQDFCNEQLSRYKVPKYYEIIDELPLSAAGKVLKRELIERISSKD</sequence>
<dbReference type="AlphaFoldDB" id="X1R9G1"/>
<dbReference type="Gene3D" id="3.30.300.30">
    <property type="match status" value="1"/>
</dbReference>
<comment type="caution">
    <text evidence="4">The sequence shown here is derived from an EMBL/GenBank/DDBJ whole genome shotgun (WGS) entry which is preliminary data.</text>
</comment>
<reference evidence="4" key="1">
    <citation type="journal article" date="2014" name="Front. Microbiol.">
        <title>High frequency of phylogenetically diverse reductive dehalogenase-homologous genes in deep subseafloor sedimentary metagenomes.</title>
        <authorList>
            <person name="Kawai M."/>
            <person name="Futagami T."/>
            <person name="Toyoda A."/>
            <person name="Takaki Y."/>
            <person name="Nishi S."/>
            <person name="Hori S."/>
            <person name="Arai W."/>
            <person name="Tsubouchi T."/>
            <person name="Morono Y."/>
            <person name="Uchiyama I."/>
            <person name="Ito T."/>
            <person name="Fujiyama A."/>
            <person name="Inagaki F."/>
            <person name="Takami H."/>
        </authorList>
    </citation>
    <scope>NUCLEOTIDE SEQUENCE</scope>
    <source>
        <strain evidence="4">Expedition CK06-06</strain>
    </source>
</reference>
<proteinExistence type="inferred from homology"/>
<dbReference type="GO" id="GO:0016874">
    <property type="term" value="F:ligase activity"/>
    <property type="evidence" value="ECO:0007669"/>
    <property type="project" value="UniProtKB-KW"/>
</dbReference>
<evidence type="ECO:0000256" key="2">
    <source>
        <dbReference type="ARBA" id="ARBA00022598"/>
    </source>
</evidence>
<dbReference type="PANTHER" id="PTHR24096">
    <property type="entry name" value="LONG-CHAIN-FATTY-ACID--COA LIGASE"/>
    <property type="match status" value="1"/>
</dbReference>
<evidence type="ECO:0000256" key="1">
    <source>
        <dbReference type="ARBA" id="ARBA00006432"/>
    </source>
</evidence>
<name>X1R9G1_9ZZZZ</name>
<feature type="domain" description="AMP-binding enzyme C-terminal" evidence="3">
    <location>
        <begin position="56"/>
        <end position="131"/>
    </location>
</feature>
<dbReference type="FunFam" id="3.30.300.30:FF:000008">
    <property type="entry name" value="2,3-dihydroxybenzoate-AMP ligase"/>
    <property type="match status" value="1"/>
</dbReference>
<dbReference type="InterPro" id="IPR025110">
    <property type="entry name" value="AMP-bd_C"/>
</dbReference>
<evidence type="ECO:0000259" key="3">
    <source>
        <dbReference type="Pfam" id="PF13193"/>
    </source>
</evidence>
<gene>
    <name evidence="4" type="ORF">S12H4_20666</name>
</gene>